<keyword evidence="3" id="KW-1133">Transmembrane helix</keyword>
<dbReference type="PROSITE" id="PS00409">
    <property type="entry name" value="PROKAR_NTER_METHYL"/>
    <property type="match status" value="1"/>
</dbReference>
<organism evidence="4 5">
    <name type="scientific">Paenibacillus abyssi</name>
    <dbReference type="NCBI Taxonomy" id="1340531"/>
    <lineage>
        <taxon>Bacteria</taxon>
        <taxon>Bacillati</taxon>
        <taxon>Bacillota</taxon>
        <taxon>Bacilli</taxon>
        <taxon>Bacillales</taxon>
        <taxon>Paenibacillaceae</taxon>
        <taxon>Paenibacillus</taxon>
    </lineage>
</organism>
<comment type="caution">
    <text evidence="4">The sequence shown here is derived from an EMBL/GenBank/DDBJ whole genome shotgun (WGS) entry which is preliminary data.</text>
</comment>
<keyword evidence="5" id="KW-1185">Reference proteome</keyword>
<evidence type="ECO:0008006" key="6">
    <source>
        <dbReference type="Google" id="ProtNLM"/>
    </source>
</evidence>
<evidence type="ECO:0000256" key="2">
    <source>
        <dbReference type="ARBA" id="ARBA00023287"/>
    </source>
</evidence>
<comment type="subcellular location">
    <subcellularLocation>
        <location evidence="1">Cell surface</location>
    </subcellularLocation>
</comment>
<keyword evidence="2" id="KW-0178">Competence</keyword>
<evidence type="ECO:0000256" key="1">
    <source>
        <dbReference type="ARBA" id="ARBA00004241"/>
    </source>
</evidence>
<dbReference type="Proteomes" id="UP000644756">
    <property type="component" value="Unassembled WGS sequence"/>
</dbReference>
<dbReference type="GO" id="GO:0009986">
    <property type="term" value="C:cell surface"/>
    <property type="evidence" value="ECO:0007669"/>
    <property type="project" value="UniProtKB-SubCell"/>
</dbReference>
<evidence type="ECO:0000256" key="3">
    <source>
        <dbReference type="SAM" id="Phobius"/>
    </source>
</evidence>
<dbReference type="SUPFAM" id="SSF54523">
    <property type="entry name" value="Pili subunits"/>
    <property type="match status" value="1"/>
</dbReference>
<dbReference type="InterPro" id="IPR012902">
    <property type="entry name" value="N_methyl_site"/>
</dbReference>
<sequence>MRNMLKNQRGITLIELLAVMVIIGIIAAIAVPAITGTINNAEQKADEATNKLIEEVALRYAIDRNLTTTTTVPIATSGTTNDDLVDLGYLNAVPEWNKDANRRATATITVTNGRYSVSLTAPSSP</sequence>
<keyword evidence="3" id="KW-0812">Transmembrane</keyword>
<dbReference type="InterPro" id="IPR045584">
    <property type="entry name" value="Pilin-like"/>
</dbReference>
<proteinExistence type="predicted"/>
<feature type="transmembrane region" description="Helical" evidence="3">
    <location>
        <begin position="12"/>
        <end position="34"/>
    </location>
</feature>
<dbReference type="Pfam" id="PF07963">
    <property type="entry name" value="N_methyl"/>
    <property type="match status" value="1"/>
</dbReference>
<dbReference type="GO" id="GO:0030420">
    <property type="term" value="P:establishment of competence for transformation"/>
    <property type="evidence" value="ECO:0007669"/>
    <property type="project" value="UniProtKB-KW"/>
</dbReference>
<reference evidence="4" key="1">
    <citation type="journal article" date="2014" name="Int. J. Syst. Evol. Microbiol.">
        <title>Complete genome sequence of Corynebacterium casei LMG S-19264T (=DSM 44701T), isolated from a smear-ripened cheese.</title>
        <authorList>
            <consortium name="US DOE Joint Genome Institute (JGI-PGF)"/>
            <person name="Walter F."/>
            <person name="Albersmeier A."/>
            <person name="Kalinowski J."/>
            <person name="Ruckert C."/>
        </authorList>
    </citation>
    <scope>NUCLEOTIDE SEQUENCE</scope>
    <source>
        <strain evidence="4">CGMCC 1.12987</strain>
    </source>
</reference>
<dbReference type="AlphaFoldDB" id="A0A917LHE1"/>
<dbReference type="NCBIfam" id="TIGR02532">
    <property type="entry name" value="IV_pilin_GFxxxE"/>
    <property type="match status" value="1"/>
</dbReference>
<evidence type="ECO:0000313" key="5">
    <source>
        <dbReference type="Proteomes" id="UP000644756"/>
    </source>
</evidence>
<dbReference type="RefSeq" id="WP_188533340.1">
    <property type="nucleotide sequence ID" value="NZ_BMGR01000019.1"/>
</dbReference>
<dbReference type="EMBL" id="BMGR01000019">
    <property type="protein sequence ID" value="GGG23521.1"/>
    <property type="molecule type" value="Genomic_DNA"/>
</dbReference>
<protein>
    <recommendedName>
        <fullName evidence="6">Prepilin-type N-terminal cleavage/methylation domain-containing protein</fullName>
    </recommendedName>
</protein>
<reference evidence="4" key="2">
    <citation type="submission" date="2020-09" db="EMBL/GenBank/DDBJ databases">
        <authorList>
            <person name="Sun Q."/>
            <person name="Zhou Y."/>
        </authorList>
    </citation>
    <scope>NUCLEOTIDE SEQUENCE</scope>
    <source>
        <strain evidence="4">CGMCC 1.12987</strain>
    </source>
</reference>
<gene>
    <name evidence="4" type="ORF">GCM10010916_45110</name>
</gene>
<keyword evidence="3" id="KW-0472">Membrane</keyword>
<name>A0A917LHE1_9BACL</name>
<evidence type="ECO:0000313" key="4">
    <source>
        <dbReference type="EMBL" id="GGG23521.1"/>
    </source>
</evidence>
<dbReference type="Gene3D" id="3.30.700.10">
    <property type="entry name" value="Glycoprotein, Type 4 Pilin"/>
    <property type="match status" value="1"/>
</dbReference>
<accession>A0A917LHE1</accession>